<dbReference type="PRINTS" id="PR00332">
    <property type="entry name" value="HISTRIAD"/>
</dbReference>
<dbReference type="Ensembl" id="ENSCMIT00000028578.1">
    <property type="protein sequence ID" value="ENSCMIP00000028132.1"/>
    <property type="gene ID" value="ENSCMIG00000012236.1"/>
</dbReference>
<dbReference type="InterPro" id="IPR036265">
    <property type="entry name" value="HIT-like_sf"/>
</dbReference>
<comment type="similarity">
    <text evidence="2">Belongs to the HINT family.</text>
</comment>
<evidence type="ECO:0000259" key="7">
    <source>
        <dbReference type="PROSITE" id="PS51084"/>
    </source>
</evidence>
<dbReference type="Pfam" id="PF01230">
    <property type="entry name" value="HIT"/>
    <property type="match status" value="1"/>
</dbReference>
<reference evidence="9" key="3">
    <citation type="journal article" date="2012" name="PLoS ONE">
        <title>Sequencing and Analysis of Full-Length cDNAs, 5'-ESTs and 3'-ESTs from a Cartilaginous Fish, the Elephant Shark (Callorhinchus milii).</title>
        <authorList>
            <person name="Tan Y.Y."/>
            <person name="Kodzius R."/>
            <person name="Tay B.H."/>
            <person name="Tay A."/>
            <person name="Brenner S."/>
            <person name="Venkatesh B."/>
        </authorList>
    </citation>
    <scope>NUCLEOTIDE SEQUENCE</scope>
    <source>
        <tissue evidence="8">Kidney</tissue>
        <tissue evidence="9">Liver</tissue>
    </source>
</reference>
<dbReference type="SUPFAM" id="SSF54197">
    <property type="entry name" value="HIT-like"/>
    <property type="match status" value="1"/>
</dbReference>
<dbReference type="InterPro" id="IPR001310">
    <property type="entry name" value="Histidine_triad_HIT"/>
</dbReference>
<dbReference type="FunFam" id="3.30.428.10:FF:000005">
    <property type="entry name" value="Histidine triad nucleotide-binding protein 1"/>
    <property type="match status" value="1"/>
</dbReference>
<gene>
    <name evidence="10" type="primary">hint2</name>
</gene>
<evidence type="ECO:0000256" key="2">
    <source>
        <dbReference type="ARBA" id="ARBA00025764"/>
    </source>
</evidence>
<protein>
    <submittedName>
        <fullName evidence="10">Histidine triad nucleotide binding protein 2</fullName>
    </submittedName>
    <submittedName>
        <fullName evidence="9">Histidine triad nucleotide-binding protein 2, mitochondrial</fullName>
    </submittedName>
</protein>
<feature type="short sequence motif" description="Histidine triad motif" evidence="4 5">
    <location>
        <begin position="162"/>
        <end position="166"/>
    </location>
</feature>
<dbReference type="EMBL" id="JX052849">
    <property type="protein sequence ID" value="AFK11077.1"/>
    <property type="molecule type" value="mRNA"/>
</dbReference>
<dbReference type="InterPro" id="IPR011146">
    <property type="entry name" value="HIT-like"/>
</dbReference>
<evidence type="ECO:0000256" key="5">
    <source>
        <dbReference type="PROSITE-ProRule" id="PRU00464"/>
    </source>
</evidence>
<dbReference type="PANTHER" id="PTHR23089">
    <property type="entry name" value="HISTIDINE TRIAD HIT PROTEIN"/>
    <property type="match status" value="1"/>
</dbReference>
<reference evidence="11" key="4">
    <citation type="journal article" date="2014" name="Nature">
        <title>Elephant shark genome provides unique insights into gnathostome evolution.</title>
        <authorList>
            <consortium name="International Elephant Shark Genome Sequencing Consortium"/>
            <person name="Venkatesh B."/>
            <person name="Lee A.P."/>
            <person name="Ravi V."/>
            <person name="Maurya A.K."/>
            <person name="Lian M.M."/>
            <person name="Swann J.B."/>
            <person name="Ohta Y."/>
            <person name="Flajnik M.F."/>
            <person name="Sutoh Y."/>
            <person name="Kasahara M."/>
            <person name="Hoon S."/>
            <person name="Gangu V."/>
            <person name="Roy S.W."/>
            <person name="Irimia M."/>
            <person name="Korzh V."/>
            <person name="Kondrychyn I."/>
            <person name="Lim Z.W."/>
            <person name="Tay B.H."/>
            <person name="Tohari S."/>
            <person name="Kong K.W."/>
            <person name="Ho S."/>
            <person name="Lorente-Galdos B."/>
            <person name="Quilez J."/>
            <person name="Marques-Bonet T."/>
            <person name="Raney B.J."/>
            <person name="Ingham P.W."/>
            <person name="Tay A."/>
            <person name="Hillier L.W."/>
            <person name="Minx P."/>
            <person name="Boehm T."/>
            <person name="Wilson R.K."/>
            <person name="Brenner S."/>
            <person name="Warren W.C."/>
        </authorList>
    </citation>
    <scope>NUCLEOTIDE SEQUENCE [LARGE SCALE GENOMIC DNA]</scope>
</reference>
<evidence type="ECO:0000313" key="8">
    <source>
        <dbReference type="EMBL" id="AFK11077.1"/>
    </source>
</evidence>
<comment type="catalytic activity">
    <reaction evidence="1">
        <text>adenosine 5'-phosphoramidate + H2O = NH4(+) + AMP</text>
        <dbReference type="Rhea" id="RHEA:67916"/>
        <dbReference type="ChEBI" id="CHEBI:15377"/>
        <dbReference type="ChEBI" id="CHEBI:28938"/>
        <dbReference type="ChEBI" id="CHEBI:57890"/>
        <dbReference type="ChEBI" id="CHEBI:456215"/>
    </reaction>
</comment>
<feature type="chain" id="PRO_5007681111" evidence="6">
    <location>
        <begin position="36"/>
        <end position="178"/>
    </location>
</feature>
<evidence type="ECO:0000256" key="1">
    <source>
        <dbReference type="ARBA" id="ARBA00024472"/>
    </source>
</evidence>
<name>K4GDM9_CALMI</name>
<dbReference type="STRING" id="7868.ENSCMIP00000028132"/>
<dbReference type="PROSITE" id="PS00892">
    <property type="entry name" value="HIT_1"/>
    <property type="match status" value="1"/>
</dbReference>
<dbReference type="CDD" id="cd01276">
    <property type="entry name" value="PKCI_related"/>
    <property type="match status" value="1"/>
</dbReference>
<dbReference type="KEGG" id="cmk:103181006"/>
<feature type="signal peptide" evidence="6">
    <location>
        <begin position="1"/>
        <end position="35"/>
    </location>
</feature>
<dbReference type="AlphaFoldDB" id="K4GDM9"/>
<dbReference type="CTD" id="84681"/>
<proteinExistence type="evidence at transcript level"/>
<evidence type="ECO:0000256" key="3">
    <source>
        <dbReference type="PIRSR" id="PIRSR601310-1"/>
    </source>
</evidence>
<feature type="domain" description="HIT" evidence="7">
    <location>
        <begin position="70"/>
        <end position="178"/>
    </location>
</feature>
<dbReference type="Gene3D" id="3.30.428.10">
    <property type="entry name" value="HIT-like"/>
    <property type="match status" value="1"/>
</dbReference>
<dbReference type="RefSeq" id="NP_001279796.1">
    <property type="nucleotide sequence ID" value="NM_001292867.1"/>
</dbReference>
<reference evidence="10" key="5">
    <citation type="submission" date="2025-05" db="UniProtKB">
        <authorList>
            <consortium name="Ensembl"/>
        </authorList>
    </citation>
    <scope>IDENTIFICATION</scope>
</reference>
<dbReference type="OMA" id="ADIMYED"/>
<feature type="active site" description="Tele-AMP-histidine intermediate" evidence="3">
    <location>
        <position position="164"/>
    </location>
</feature>
<evidence type="ECO:0000313" key="11">
    <source>
        <dbReference type="Proteomes" id="UP000314986"/>
    </source>
</evidence>
<reference evidence="11" key="2">
    <citation type="journal article" date="2007" name="PLoS Biol.">
        <title>Survey sequencing and comparative analysis of the elephant shark (Callorhinchus milii) genome.</title>
        <authorList>
            <person name="Venkatesh B."/>
            <person name="Kirkness E.F."/>
            <person name="Loh Y.H."/>
            <person name="Halpern A.L."/>
            <person name="Lee A.P."/>
            <person name="Johnson J."/>
            <person name="Dandona N."/>
            <person name="Viswanathan L.D."/>
            <person name="Tay A."/>
            <person name="Venter J.C."/>
            <person name="Strausberg R.L."/>
            <person name="Brenner S."/>
        </authorList>
    </citation>
    <scope>NUCLEOTIDE SEQUENCE [LARGE SCALE GENOMIC DNA]</scope>
</reference>
<accession>K4GDM9</accession>
<keyword evidence="11" id="KW-1185">Reference proteome</keyword>
<dbReference type="EMBL" id="JX211986">
    <property type="protein sequence ID" value="AFM90300.1"/>
    <property type="molecule type" value="mRNA"/>
</dbReference>
<organism evidence="9">
    <name type="scientific">Callorhinchus milii</name>
    <name type="common">Ghost shark</name>
    <dbReference type="NCBI Taxonomy" id="7868"/>
    <lineage>
        <taxon>Eukaryota</taxon>
        <taxon>Metazoa</taxon>
        <taxon>Chordata</taxon>
        <taxon>Craniata</taxon>
        <taxon>Vertebrata</taxon>
        <taxon>Chondrichthyes</taxon>
        <taxon>Holocephali</taxon>
        <taxon>Chimaeriformes</taxon>
        <taxon>Callorhinchidae</taxon>
        <taxon>Callorhinchus</taxon>
    </lineage>
</organism>
<evidence type="ECO:0000256" key="6">
    <source>
        <dbReference type="SAM" id="SignalP"/>
    </source>
</evidence>
<evidence type="ECO:0000313" key="9">
    <source>
        <dbReference type="EMBL" id="AFM90300.1"/>
    </source>
</evidence>
<dbReference type="GeneID" id="103181006"/>
<dbReference type="PROSITE" id="PS51084">
    <property type="entry name" value="HIT_2"/>
    <property type="match status" value="1"/>
</dbReference>
<dbReference type="GO" id="GO:0003824">
    <property type="term" value="F:catalytic activity"/>
    <property type="evidence" value="ECO:0007669"/>
    <property type="project" value="InterPro"/>
</dbReference>
<sequence>MAAGLGLGLGLGLLPRQRQLLVRLTVVLLTPRVWGCERVYSSSKGQQDEVLKAKLADEARKKYGNPPATLFSKIIDKTIPADIIYEDDQCLSFRDVNPQGPVHFLVIPKTPIPRISEAADDDAELLGHLLVVAKNIAKKEGLTDGYRMVINDGKNGSQSVYHLHIHVIGGRQMGWPPG</sequence>
<evidence type="ECO:0000256" key="4">
    <source>
        <dbReference type="PIRSR" id="PIRSR601310-3"/>
    </source>
</evidence>
<dbReference type="OrthoDB" id="672793at2759"/>
<evidence type="ECO:0000313" key="10">
    <source>
        <dbReference type="Ensembl" id="ENSCMIP00000028132.1"/>
    </source>
</evidence>
<keyword evidence="6" id="KW-0732">Signal</keyword>
<dbReference type="GeneTree" id="ENSGT00940000157905"/>
<reference evidence="11" key="1">
    <citation type="journal article" date="2006" name="Science">
        <title>Ancient noncoding elements conserved in the human genome.</title>
        <authorList>
            <person name="Venkatesh B."/>
            <person name="Kirkness E.F."/>
            <person name="Loh Y.H."/>
            <person name="Halpern A.L."/>
            <person name="Lee A.P."/>
            <person name="Johnson J."/>
            <person name="Dandona N."/>
            <person name="Viswanathan L.D."/>
            <person name="Tay A."/>
            <person name="Venter J.C."/>
            <person name="Strausberg R.L."/>
            <person name="Brenner S."/>
        </authorList>
    </citation>
    <scope>NUCLEOTIDE SEQUENCE [LARGE SCALE GENOMIC DNA]</scope>
</reference>
<dbReference type="Proteomes" id="UP000314986">
    <property type="component" value="Unassembled WGS sequence"/>
</dbReference>
<dbReference type="InterPro" id="IPR019808">
    <property type="entry name" value="Histidine_triad_CS"/>
</dbReference>